<sequence>MMNCPSHWSRIGSPENVGANLKAKDDVAWYRGSVVEDRCFNGKPDSPEHKPKRLKRLSTVEKKAKRQTCRCFSVILLDPTAQGWSPDGHYDPILIALRSHNLKALQGAALATLDIHINRLCNKTTLGCPKRRRLSDVVPPIFDRYCRRPAQVLRVVWHVCPLLYIS</sequence>
<name>A0A6A6SJ24_9PLEO</name>
<dbReference type="Proteomes" id="UP000799753">
    <property type="component" value="Unassembled WGS sequence"/>
</dbReference>
<evidence type="ECO:0000313" key="2">
    <source>
        <dbReference type="Proteomes" id="UP000799753"/>
    </source>
</evidence>
<gene>
    <name evidence="1" type="ORF">P280DRAFT_15851</name>
</gene>
<dbReference type="AlphaFoldDB" id="A0A6A6SJ24"/>
<accession>A0A6A6SJ24</accession>
<reference evidence="1" key="1">
    <citation type="journal article" date="2020" name="Stud. Mycol.">
        <title>101 Dothideomycetes genomes: a test case for predicting lifestyles and emergence of pathogens.</title>
        <authorList>
            <person name="Haridas S."/>
            <person name="Albert R."/>
            <person name="Binder M."/>
            <person name="Bloem J."/>
            <person name="Labutti K."/>
            <person name="Salamov A."/>
            <person name="Andreopoulos B."/>
            <person name="Baker S."/>
            <person name="Barry K."/>
            <person name="Bills G."/>
            <person name="Bluhm B."/>
            <person name="Cannon C."/>
            <person name="Castanera R."/>
            <person name="Culley D."/>
            <person name="Daum C."/>
            <person name="Ezra D."/>
            <person name="Gonzalez J."/>
            <person name="Henrissat B."/>
            <person name="Kuo A."/>
            <person name="Liang C."/>
            <person name="Lipzen A."/>
            <person name="Lutzoni F."/>
            <person name="Magnuson J."/>
            <person name="Mondo S."/>
            <person name="Nolan M."/>
            <person name="Ohm R."/>
            <person name="Pangilinan J."/>
            <person name="Park H.-J."/>
            <person name="Ramirez L."/>
            <person name="Alfaro M."/>
            <person name="Sun H."/>
            <person name="Tritt A."/>
            <person name="Yoshinaga Y."/>
            <person name="Zwiers L.-H."/>
            <person name="Turgeon B."/>
            <person name="Goodwin S."/>
            <person name="Spatafora J."/>
            <person name="Crous P."/>
            <person name="Grigoriev I."/>
        </authorList>
    </citation>
    <scope>NUCLEOTIDE SEQUENCE</scope>
    <source>
        <strain evidence="1">CBS 473.64</strain>
    </source>
</reference>
<protein>
    <submittedName>
        <fullName evidence="1">Uncharacterized protein</fullName>
    </submittedName>
</protein>
<evidence type="ECO:0000313" key="1">
    <source>
        <dbReference type="EMBL" id="KAF2646653.1"/>
    </source>
</evidence>
<organism evidence="1 2">
    <name type="scientific">Massarina eburnea CBS 473.64</name>
    <dbReference type="NCBI Taxonomy" id="1395130"/>
    <lineage>
        <taxon>Eukaryota</taxon>
        <taxon>Fungi</taxon>
        <taxon>Dikarya</taxon>
        <taxon>Ascomycota</taxon>
        <taxon>Pezizomycotina</taxon>
        <taxon>Dothideomycetes</taxon>
        <taxon>Pleosporomycetidae</taxon>
        <taxon>Pleosporales</taxon>
        <taxon>Massarineae</taxon>
        <taxon>Massarinaceae</taxon>
        <taxon>Massarina</taxon>
    </lineage>
</organism>
<proteinExistence type="predicted"/>
<keyword evidence="2" id="KW-1185">Reference proteome</keyword>
<dbReference type="EMBL" id="MU006776">
    <property type="protein sequence ID" value="KAF2646653.1"/>
    <property type="molecule type" value="Genomic_DNA"/>
</dbReference>